<evidence type="ECO:0000256" key="5">
    <source>
        <dbReference type="ARBA" id="ARBA00034078"/>
    </source>
</evidence>
<proteinExistence type="inferred from homology"/>
<keyword evidence="4" id="KW-0411">Iron-sulfur</keyword>
<dbReference type="PANTHER" id="PTHR21496">
    <property type="entry name" value="FERREDOXIN-RELATED"/>
    <property type="match status" value="1"/>
</dbReference>
<keyword evidence="3" id="KW-0408">Iron</keyword>
<dbReference type="Gene3D" id="2.102.10.10">
    <property type="entry name" value="Rieske [2Fe-2S] iron-sulphur domain"/>
    <property type="match status" value="1"/>
</dbReference>
<dbReference type="GO" id="GO:0016705">
    <property type="term" value="F:oxidoreductase activity, acting on paired donors, with incorporation or reduction of molecular oxygen"/>
    <property type="evidence" value="ECO:0007669"/>
    <property type="project" value="UniProtKB-ARBA"/>
</dbReference>
<comment type="similarity">
    <text evidence="6">Belongs to the bacterial ring-hydroxylating dioxygenase ferredoxin component family.</text>
</comment>
<dbReference type="EMBL" id="CADCSZ010000199">
    <property type="protein sequence ID" value="CAA9270606.1"/>
    <property type="molecule type" value="Genomic_DNA"/>
</dbReference>
<dbReference type="SUPFAM" id="SSF50022">
    <property type="entry name" value="ISP domain"/>
    <property type="match status" value="1"/>
</dbReference>
<dbReference type="InterPro" id="IPR019251">
    <property type="entry name" value="DUF2231_TM"/>
</dbReference>
<reference evidence="8" key="1">
    <citation type="submission" date="2020-02" db="EMBL/GenBank/DDBJ databases">
        <authorList>
            <person name="Meier V. D."/>
        </authorList>
    </citation>
    <scope>NUCLEOTIDE SEQUENCE</scope>
    <source>
        <strain evidence="8">AVDCRST_MAG76</strain>
    </source>
</reference>
<organism evidence="8">
    <name type="scientific">uncultured Acidimicrobiales bacterium</name>
    <dbReference type="NCBI Taxonomy" id="310071"/>
    <lineage>
        <taxon>Bacteria</taxon>
        <taxon>Bacillati</taxon>
        <taxon>Actinomycetota</taxon>
        <taxon>Acidimicrobiia</taxon>
        <taxon>Acidimicrobiales</taxon>
        <taxon>environmental samples</taxon>
    </lineage>
</organism>
<dbReference type="PANTHER" id="PTHR21496:SF0">
    <property type="entry name" value="RIESKE DOMAIN-CONTAINING PROTEIN"/>
    <property type="match status" value="1"/>
</dbReference>
<dbReference type="Pfam" id="PF00355">
    <property type="entry name" value="Rieske"/>
    <property type="match status" value="1"/>
</dbReference>
<dbReference type="InterPro" id="IPR036922">
    <property type="entry name" value="Rieske_2Fe-2S_sf"/>
</dbReference>
<gene>
    <name evidence="8" type="ORF">AVDCRST_MAG76-3348</name>
</gene>
<name>A0A6J4J534_9ACTN</name>
<evidence type="ECO:0000256" key="2">
    <source>
        <dbReference type="ARBA" id="ARBA00022723"/>
    </source>
</evidence>
<comment type="cofactor">
    <cofactor evidence="5">
        <name>[2Fe-2S] cluster</name>
        <dbReference type="ChEBI" id="CHEBI:190135"/>
    </cofactor>
</comment>
<feature type="domain" description="Rieske" evidence="7">
    <location>
        <begin position="183"/>
        <end position="278"/>
    </location>
</feature>
<evidence type="ECO:0000256" key="3">
    <source>
        <dbReference type="ARBA" id="ARBA00023004"/>
    </source>
</evidence>
<dbReference type="AlphaFoldDB" id="A0A6J4J534"/>
<dbReference type="GO" id="GO:0004497">
    <property type="term" value="F:monooxygenase activity"/>
    <property type="evidence" value="ECO:0007669"/>
    <property type="project" value="UniProtKB-ARBA"/>
</dbReference>
<evidence type="ECO:0000256" key="1">
    <source>
        <dbReference type="ARBA" id="ARBA00022714"/>
    </source>
</evidence>
<evidence type="ECO:0000313" key="8">
    <source>
        <dbReference type="EMBL" id="CAA9270606.1"/>
    </source>
</evidence>
<evidence type="ECO:0000256" key="6">
    <source>
        <dbReference type="ARBA" id="ARBA00038001"/>
    </source>
</evidence>
<dbReference type="InterPro" id="IPR017941">
    <property type="entry name" value="Rieske_2Fe-2S"/>
</dbReference>
<keyword evidence="1" id="KW-0001">2Fe-2S</keyword>
<accession>A0A6J4J534</accession>
<sequence>MRLRRFPEVIEGLSFLDPPSEAIGRFVSKAVPPGRLKDLLSGTWLGHALHPMLTDVPIGFWTSAWTLDMVGGKKSGAAARKLVGLGILAAVPTAATGASDWADTTGGERRVGLVHAAANSAALAAFVASYLHRRKGNRAKGIGWGSVGALSATVGGHLGGHLIDALGVGVDNTAFEVGPLDWLDVGSAADAAEGRPHVVDAAGVPVLIVREGSRLLALANRCTHRGGPLHEGPVRAGCVTCPWHGSIFRLEDGEVERGPAALPQPKYQAREREGRIEIRRLALAAL</sequence>
<dbReference type="GO" id="GO:0046872">
    <property type="term" value="F:metal ion binding"/>
    <property type="evidence" value="ECO:0007669"/>
    <property type="project" value="UniProtKB-KW"/>
</dbReference>
<protein>
    <submittedName>
        <fullName evidence="8">Ferredoxin, 2Fe-2S</fullName>
    </submittedName>
</protein>
<dbReference type="GO" id="GO:0051537">
    <property type="term" value="F:2 iron, 2 sulfur cluster binding"/>
    <property type="evidence" value="ECO:0007669"/>
    <property type="project" value="UniProtKB-KW"/>
</dbReference>
<dbReference type="PROSITE" id="PS51296">
    <property type="entry name" value="RIESKE"/>
    <property type="match status" value="1"/>
</dbReference>
<evidence type="ECO:0000256" key="4">
    <source>
        <dbReference type="ARBA" id="ARBA00023014"/>
    </source>
</evidence>
<evidence type="ECO:0000259" key="7">
    <source>
        <dbReference type="PROSITE" id="PS51296"/>
    </source>
</evidence>
<keyword evidence="2" id="KW-0479">Metal-binding</keyword>
<dbReference type="CDD" id="cd03467">
    <property type="entry name" value="Rieske"/>
    <property type="match status" value="1"/>
</dbReference>
<dbReference type="Pfam" id="PF09990">
    <property type="entry name" value="DUF2231"/>
    <property type="match status" value="1"/>
</dbReference>